<evidence type="ECO:0000313" key="1">
    <source>
        <dbReference type="EMBL" id="APW99382.1"/>
    </source>
</evidence>
<proteinExistence type="predicted"/>
<reference evidence="2 3" key="2">
    <citation type="journal article" date="2014" name="PLoS Genet.">
        <title>Phylogenetically driven sequencing of extremely halophilic archaea reveals strategies for static and dynamic osmo-response.</title>
        <authorList>
            <person name="Becker E.A."/>
            <person name="Seitzer P.M."/>
            <person name="Tritt A."/>
            <person name="Larsen D."/>
            <person name="Krusor M."/>
            <person name="Yao A.I."/>
            <person name="Wu D."/>
            <person name="Madern D."/>
            <person name="Eisen J.A."/>
            <person name="Darling A.E."/>
            <person name="Facciotti M.T."/>
        </authorList>
    </citation>
    <scope>NUCLEOTIDE SEQUENCE [LARGE SCALE GENOMIC DNA]</scope>
    <source>
        <strain evidence="2 3">AJ5</strain>
    </source>
</reference>
<accession>M0LRX0</accession>
<dbReference type="Proteomes" id="UP000186547">
    <property type="component" value="Chromosome"/>
</dbReference>
<dbReference type="EMBL" id="CP019285">
    <property type="protein sequence ID" value="APW99382.1"/>
    <property type="molecule type" value="Genomic_DNA"/>
</dbReference>
<dbReference type="Proteomes" id="UP000011555">
    <property type="component" value="Unassembled WGS sequence"/>
</dbReference>
<organism evidence="2 3">
    <name type="scientific">Natronobacterium lacisalsi AJ5</name>
    <dbReference type="NCBI Taxonomy" id="358396"/>
    <lineage>
        <taxon>Archaea</taxon>
        <taxon>Methanobacteriati</taxon>
        <taxon>Methanobacteriota</taxon>
        <taxon>Stenosarchaea group</taxon>
        <taxon>Halobacteria</taxon>
        <taxon>Halobacteriales</taxon>
        <taxon>Natrialbaceae</taxon>
        <taxon>Natronobacterium</taxon>
    </lineage>
</organism>
<reference evidence="1" key="3">
    <citation type="submission" date="2017-01" db="EMBL/GenBank/DDBJ databases">
        <authorList>
            <person name="Mah S.A."/>
            <person name="Swanson W.J."/>
            <person name="Moy G.W."/>
            <person name="Vacquier V.D."/>
        </authorList>
    </citation>
    <scope>NUCLEOTIDE SEQUENCE</scope>
    <source>
        <strain evidence="1">AJ5</strain>
    </source>
</reference>
<evidence type="ECO:0000313" key="2">
    <source>
        <dbReference type="EMBL" id="EMA35184.1"/>
    </source>
</evidence>
<dbReference type="EMBL" id="AOLZ01000028">
    <property type="protein sequence ID" value="EMA35184.1"/>
    <property type="molecule type" value="Genomic_DNA"/>
</dbReference>
<dbReference type="KEGG" id="hlc:CHINAEXTREME17100"/>
<dbReference type="AlphaFoldDB" id="M0LRX0"/>
<evidence type="ECO:0000313" key="3">
    <source>
        <dbReference type="Proteomes" id="UP000011555"/>
    </source>
</evidence>
<evidence type="ECO:0000313" key="4">
    <source>
        <dbReference type="Proteomes" id="UP000186547"/>
    </source>
</evidence>
<sequence>MISEFIELPPKTGEFKARTNYLVATWLKTETDVFRSSTIVFGKKPFLDGSIELFRSSLIFLNHLENNRERATFIFRIKLFWRKGITKG</sequence>
<protein>
    <submittedName>
        <fullName evidence="2">Uncharacterized protein</fullName>
    </submittedName>
</protein>
<name>M0LRX0_NATLA</name>
<gene>
    <name evidence="2" type="ORF">C445_05678</name>
    <name evidence="1" type="ORF">CHINAEXTREME_17100</name>
</gene>
<keyword evidence="3" id="KW-1185">Reference proteome</keyword>
<reference evidence="1 4" key="1">
    <citation type="journal article" date="2011" name="J. Bacteriol.">
        <title>Genome sequence of Halobiforma lacisalsi AJ5, an extremely halophilic archaeon which harbors a bop gene.</title>
        <authorList>
            <person name="Jiang X."/>
            <person name="Wang S."/>
            <person name="Cheng H."/>
            <person name="Huo Y."/>
            <person name="Zhang X."/>
            <person name="Zhu X."/>
            <person name="Han X."/>
            <person name="Ni P."/>
            <person name="Wu M."/>
        </authorList>
    </citation>
    <scope>NUCLEOTIDE SEQUENCE [LARGE SCALE GENOMIC DNA]</scope>
    <source>
        <strain evidence="1 4">AJ5</strain>
    </source>
</reference>